<dbReference type="EMBL" id="DSBX01000091">
    <property type="protein sequence ID" value="HDQ99119.1"/>
    <property type="molecule type" value="Genomic_DNA"/>
</dbReference>
<protein>
    <recommendedName>
        <fullName evidence="3">T9SS type A sorting domain-containing protein</fullName>
    </recommendedName>
</protein>
<keyword evidence="1" id="KW-0732">Signal</keyword>
<dbReference type="Proteomes" id="UP000885672">
    <property type="component" value="Unassembled WGS sequence"/>
</dbReference>
<dbReference type="InterPro" id="IPR008979">
    <property type="entry name" value="Galactose-bd-like_sf"/>
</dbReference>
<dbReference type="Gene3D" id="2.60.120.260">
    <property type="entry name" value="Galactose-binding domain-like"/>
    <property type="match status" value="1"/>
</dbReference>
<evidence type="ECO:0008006" key="3">
    <source>
        <dbReference type="Google" id="ProtNLM"/>
    </source>
</evidence>
<feature type="signal peptide" evidence="1">
    <location>
        <begin position="1"/>
        <end position="21"/>
    </location>
</feature>
<gene>
    <name evidence="2" type="ORF">ENN51_02380</name>
</gene>
<reference evidence="2" key="1">
    <citation type="journal article" date="2020" name="mSystems">
        <title>Genome- and Community-Level Interaction Insights into Carbon Utilization and Element Cycling Functions of Hydrothermarchaeota in Hydrothermal Sediment.</title>
        <authorList>
            <person name="Zhou Z."/>
            <person name="Liu Y."/>
            <person name="Xu W."/>
            <person name="Pan J."/>
            <person name="Luo Z.H."/>
            <person name="Li M."/>
        </authorList>
    </citation>
    <scope>NUCLEOTIDE SEQUENCE [LARGE SCALE GENOMIC DNA]</scope>
    <source>
        <strain evidence="2">SpSt-1182</strain>
    </source>
</reference>
<sequence length="273" mass="28796">MRKHMVLAIAALLLLGGTAGANLLRNGDFSEWTGIYPVGWLVEDTTKARVERSTDPVRSAPAAVKLTRMVEGTGNNAGIKQLVPITGGQEYTLTAYALDDDDNASAGIGISWRAADTSYISHSGTAYGDSTVRTWQRVSKTATAPANAAYADCLLRIYGFTGSQAGGVVYFDDASLVQGAGAVEEPGQLPAPARISVRPNPVSGPARVGFAVARAGRVSVALYDRTGRRVVLLADRRFEAGAHELTLDRELPTGSYFVRVTGAADGLAKLVVR</sequence>
<proteinExistence type="predicted"/>
<organism evidence="2">
    <name type="scientific">candidate division WOR-3 bacterium</name>
    <dbReference type="NCBI Taxonomy" id="2052148"/>
    <lineage>
        <taxon>Bacteria</taxon>
        <taxon>Bacteria division WOR-3</taxon>
    </lineage>
</organism>
<comment type="caution">
    <text evidence="2">The sequence shown here is derived from an EMBL/GenBank/DDBJ whole genome shotgun (WGS) entry which is preliminary data.</text>
</comment>
<feature type="chain" id="PRO_5031265997" description="T9SS type A sorting domain-containing protein" evidence="1">
    <location>
        <begin position="22"/>
        <end position="273"/>
    </location>
</feature>
<name>A0A7V0T4K6_UNCW3</name>
<evidence type="ECO:0000313" key="2">
    <source>
        <dbReference type="EMBL" id="HDQ99119.1"/>
    </source>
</evidence>
<dbReference type="SUPFAM" id="SSF49785">
    <property type="entry name" value="Galactose-binding domain-like"/>
    <property type="match status" value="1"/>
</dbReference>
<dbReference type="AlphaFoldDB" id="A0A7V0T4K6"/>
<accession>A0A7V0T4K6</accession>
<evidence type="ECO:0000256" key="1">
    <source>
        <dbReference type="SAM" id="SignalP"/>
    </source>
</evidence>